<organism evidence="2 3">
    <name type="scientific">Shewanella jiangmenensis</name>
    <dbReference type="NCBI Taxonomy" id="2837387"/>
    <lineage>
        <taxon>Bacteria</taxon>
        <taxon>Pseudomonadati</taxon>
        <taxon>Pseudomonadota</taxon>
        <taxon>Gammaproteobacteria</taxon>
        <taxon>Alteromonadales</taxon>
        <taxon>Shewanellaceae</taxon>
        <taxon>Shewanella</taxon>
    </lineage>
</organism>
<dbReference type="Proteomes" id="UP001195903">
    <property type="component" value="Unassembled WGS sequence"/>
</dbReference>
<name>A0ABS5UY84_9GAMM</name>
<evidence type="ECO:0000313" key="3">
    <source>
        <dbReference type="Proteomes" id="UP001195903"/>
    </source>
</evidence>
<accession>A0ABS5UY84</accession>
<feature type="region of interest" description="Disordered" evidence="1">
    <location>
        <begin position="117"/>
        <end position="145"/>
    </location>
</feature>
<proteinExistence type="predicted"/>
<protein>
    <recommendedName>
        <fullName evidence="4">Flagellar hook-length control protein FliK</fullName>
    </recommendedName>
</protein>
<feature type="compositionally biased region" description="Low complexity" evidence="1">
    <location>
        <begin position="126"/>
        <end position="140"/>
    </location>
</feature>
<evidence type="ECO:0008006" key="4">
    <source>
        <dbReference type="Google" id="ProtNLM"/>
    </source>
</evidence>
<evidence type="ECO:0000313" key="2">
    <source>
        <dbReference type="EMBL" id="MBT1443020.1"/>
    </source>
</evidence>
<comment type="caution">
    <text evidence="2">The sequence shown here is derived from an EMBL/GenBank/DDBJ whole genome shotgun (WGS) entry which is preliminary data.</text>
</comment>
<keyword evidence="3" id="KW-1185">Reference proteome</keyword>
<dbReference type="EMBL" id="JAHEPS010000001">
    <property type="protein sequence ID" value="MBT1443020.1"/>
    <property type="molecule type" value="Genomic_DNA"/>
</dbReference>
<reference evidence="2 3" key="1">
    <citation type="submission" date="2021-05" db="EMBL/GenBank/DDBJ databases">
        <title>Shewanella sp. JM162201.</title>
        <authorList>
            <person name="Xu S."/>
            <person name="Li A."/>
        </authorList>
    </citation>
    <scope>NUCLEOTIDE SEQUENCE [LARGE SCALE GENOMIC DNA]</scope>
    <source>
        <strain evidence="2 3">JM162201</strain>
    </source>
</reference>
<sequence length="493" mass="52653">MPTDQTSLSGASSVTLLGLGQSSSMALPQAFIKLIHNKGLAASQLMALARQGSGYLLGEAIVNQQQLKFASLPALPLPKNLPLPPGRYRARITVVDGGLTLTLDKIECELQARAADAAMDPDHSGSNESSANLNSASPSETLSSTKRQDMILQSLQRKLLGPLSAPDSVANIKASLPEPEAAKSATPPVADADAEKLHADKGSRLSESTQLNSNVPINKSAQQRLGEALARTGAMLEEEITAEEIPVTPASAELAGLMALLQPLPVSALMAPGRLKEAMLSAANPNLLPLNGDTPDTVQSRPLALLFQLLMGLMGKQGSLKPGLLLGIWSAALMRRANLKFPGELVQKGAELAKDVSLLSQSRLELLQASRDSDGWYFCLPYLLSDKQQSFEGHWQNSPATPDEAKPLRWQLSLRFNLTDAELLVKARRYPDHLALQLISSNAAMTGRIANFVPVLSKHLAALGFENPQINALTDRVPPSLLPNGFEPLTIEV</sequence>
<gene>
    <name evidence="2" type="ORF">KJI95_00565</name>
</gene>
<evidence type="ECO:0000256" key="1">
    <source>
        <dbReference type="SAM" id="MobiDB-lite"/>
    </source>
</evidence>